<evidence type="ECO:0000256" key="8">
    <source>
        <dbReference type="ARBA" id="ARBA00049893"/>
    </source>
</evidence>
<dbReference type="GO" id="GO:0017061">
    <property type="term" value="F:S-methyl-5-thioadenosine phosphorylase activity"/>
    <property type="evidence" value="ECO:0007669"/>
    <property type="project" value="UniProtKB-EC"/>
</dbReference>
<comment type="catalytic activity">
    <reaction evidence="7">
        <text>adenosine + phosphate = alpha-D-ribose 1-phosphate + adenine</text>
        <dbReference type="Rhea" id="RHEA:27642"/>
        <dbReference type="ChEBI" id="CHEBI:16335"/>
        <dbReference type="ChEBI" id="CHEBI:16708"/>
        <dbReference type="ChEBI" id="CHEBI:43474"/>
        <dbReference type="ChEBI" id="CHEBI:57720"/>
        <dbReference type="EC" id="2.4.2.1"/>
    </reaction>
    <physiologicalReaction direction="left-to-right" evidence="7">
        <dbReference type="Rhea" id="RHEA:27643"/>
    </physiologicalReaction>
</comment>
<comment type="catalytic activity">
    <reaction evidence="8">
        <text>S-methyl-5'-thioadenosine + phosphate = 5-(methylsulfanyl)-alpha-D-ribose 1-phosphate + adenine</text>
        <dbReference type="Rhea" id="RHEA:11852"/>
        <dbReference type="ChEBI" id="CHEBI:16708"/>
        <dbReference type="ChEBI" id="CHEBI:17509"/>
        <dbReference type="ChEBI" id="CHEBI:43474"/>
        <dbReference type="ChEBI" id="CHEBI:58533"/>
        <dbReference type="EC" id="2.4.2.28"/>
    </reaction>
    <physiologicalReaction direction="left-to-right" evidence="8">
        <dbReference type="Rhea" id="RHEA:11853"/>
    </physiologicalReaction>
</comment>
<comment type="caution">
    <text evidence="9">The sequence shown here is derived from an EMBL/GenBank/DDBJ whole genome shotgun (WGS) entry which is preliminary data.</text>
</comment>
<gene>
    <name evidence="9" type="ORF">UX22_C0002G0019</name>
</gene>
<dbReference type="InterPro" id="IPR038371">
    <property type="entry name" value="Cu_polyphenol_OxRdtase_sf"/>
</dbReference>
<evidence type="ECO:0000313" key="10">
    <source>
        <dbReference type="Proteomes" id="UP000034727"/>
    </source>
</evidence>
<dbReference type="Proteomes" id="UP000034727">
    <property type="component" value="Unassembled WGS sequence"/>
</dbReference>
<evidence type="ECO:0000256" key="4">
    <source>
        <dbReference type="ARBA" id="ARBA00022723"/>
    </source>
</evidence>
<accession>A0A0G1N6A0</accession>
<dbReference type="Gene3D" id="3.60.140.10">
    <property type="entry name" value="CNF1/YfiH-like putative cysteine hydrolases"/>
    <property type="match status" value="1"/>
</dbReference>
<protein>
    <submittedName>
        <fullName evidence="9">Uncharacterized protein</fullName>
    </submittedName>
</protein>
<organism evidence="9 10">
    <name type="scientific">Candidatus Jorgensenbacteria bacterium GW2011_GWA2_45_9</name>
    <dbReference type="NCBI Taxonomy" id="1618663"/>
    <lineage>
        <taxon>Bacteria</taxon>
        <taxon>Candidatus Joergenseniibacteriota</taxon>
    </lineage>
</organism>
<dbReference type="AlphaFoldDB" id="A0A0G1N6A0"/>
<sequence length="284" mass="31138">MISPTRVFNPFDGVEVRLFGRPTDWNIRGLESNRPPGRFVMGSYYDPISSVAFDAGVSRVLAPSPKSNTHIVGDEALGVEYHAESPSHPWRSVVICRGVSADGVEIPGGNHAAFWLSSADCLCVVALSPSGRLIGVHAGRDSLWDRAHVLNVAPRRKHASVIDTMASRLGDEMSRSQFFLTCGIGAQNFSHPWDHPQHGADNSKMTALFMRECGSGSVLGNPERGRLDLRNIATMQLLLHGVRQSNIGWDGINTFSDRDNGQPTWWSARRGDGTHRNGVLVYRV</sequence>
<comment type="similarity">
    <text evidence="2">Belongs to the purine nucleoside phosphorylase YfiH/LACC1 family.</text>
</comment>
<evidence type="ECO:0000256" key="1">
    <source>
        <dbReference type="ARBA" id="ARBA00000553"/>
    </source>
</evidence>
<reference evidence="9 10" key="1">
    <citation type="journal article" date="2015" name="Nature">
        <title>rRNA introns, odd ribosomes, and small enigmatic genomes across a large radiation of phyla.</title>
        <authorList>
            <person name="Brown C.T."/>
            <person name="Hug L.A."/>
            <person name="Thomas B.C."/>
            <person name="Sharon I."/>
            <person name="Castelle C.J."/>
            <person name="Singh A."/>
            <person name="Wilkins M.J."/>
            <person name="Williams K.H."/>
            <person name="Banfield J.F."/>
        </authorList>
    </citation>
    <scope>NUCLEOTIDE SEQUENCE [LARGE SCALE GENOMIC DNA]</scope>
</reference>
<dbReference type="Pfam" id="PF02578">
    <property type="entry name" value="Cu-oxidase_4"/>
    <property type="match status" value="1"/>
</dbReference>
<keyword evidence="3" id="KW-0808">Transferase</keyword>
<dbReference type="GO" id="GO:0046872">
    <property type="term" value="F:metal ion binding"/>
    <property type="evidence" value="ECO:0007669"/>
    <property type="project" value="UniProtKB-KW"/>
</dbReference>
<proteinExistence type="inferred from homology"/>
<keyword evidence="4" id="KW-0479">Metal-binding</keyword>
<keyword evidence="5" id="KW-0862">Zinc</keyword>
<evidence type="ECO:0000256" key="5">
    <source>
        <dbReference type="ARBA" id="ARBA00022833"/>
    </source>
</evidence>
<evidence type="ECO:0000256" key="2">
    <source>
        <dbReference type="ARBA" id="ARBA00007353"/>
    </source>
</evidence>
<evidence type="ECO:0000313" key="9">
    <source>
        <dbReference type="EMBL" id="KKU15827.1"/>
    </source>
</evidence>
<dbReference type="EMBL" id="LCLJ01000002">
    <property type="protein sequence ID" value="KKU15827.1"/>
    <property type="molecule type" value="Genomic_DNA"/>
</dbReference>
<dbReference type="InterPro" id="IPR011324">
    <property type="entry name" value="Cytotoxic_necrot_fac-like_cat"/>
</dbReference>
<name>A0A0G1N6A0_9BACT</name>
<dbReference type="SUPFAM" id="SSF64438">
    <property type="entry name" value="CNF1/YfiH-like putative cysteine hydrolases"/>
    <property type="match status" value="1"/>
</dbReference>
<evidence type="ECO:0000256" key="7">
    <source>
        <dbReference type="ARBA" id="ARBA00048968"/>
    </source>
</evidence>
<comment type="catalytic activity">
    <reaction evidence="1">
        <text>inosine + phosphate = alpha-D-ribose 1-phosphate + hypoxanthine</text>
        <dbReference type="Rhea" id="RHEA:27646"/>
        <dbReference type="ChEBI" id="CHEBI:17368"/>
        <dbReference type="ChEBI" id="CHEBI:17596"/>
        <dbReference type="ChEBI" id="CHEBI:43474"/>
        <dbReference type="ChEBI" id="CHEBI:57720"/>
        <dbReference type="EC" id="2.4.2.1"/>
    </reaction>
    <physiologicalReaction direction="left-to-right" evidence="1">
        <dbReference type="Rhea" id="RHEA:27647"/>
    </physiologicalReaction>
</comment>
<evidence type="ECO:0000256" key="6">
    <source>
        <dbReference type="ARBA" id="ARBA00047989"/>
    </source>
</evidence>
<evidence type="ECO:0000256" key="3">
    <source>
        <dbReference type="ARBA" id="ARBA00022679"/>
    </source>
</evidence>
<dbReference type="InterPro" id="IPR003730">
    <property type="entry name" value="Cu_polyphenol_OxRdtase"/>
</dbReference>
<comment type="catalytic activity">
    <reaction evidence="6">
        <text>adenosine + H2O + H(+) = inosine + NH4(+)</text>
        <dbReference type="Rhea" id="RHEA:24408"/>
        <dbReference type="ChEBI" id="CHEBI:15377"/>
        <dbReference type="ChEBI" id="CHEBI:15378"/>
        <dbReference type="ChEBI" id="CHEBI:16335"/>
        <dbReference type="ChEBI" id="CHEBI:17596"/>
        <dbReference type="ChEBI" id="CHEBI:28938"/>
        <dbReference type="EC" id="3.5.4.4"/>
    </reaction>
    <physiologicalReaction direction="left-to-right" evidence="6">
        <dbReference type="Rhea" id="RHEA:24409"/>
    </physiologicalReaction>
</comment>